<keyword evidence="2" id="KW-1185">Reference proteome</keyword>
<dbReference type="STRING" id="940295.EYM_00635"/>
<dbReference type="SUPFAM" id="SSF47598">
    <property type="entry name" value="Ribbon-helix-helix"/>
    <property type="match status" value="1"/>
</dbReference>
<reference evidence="1 2" key="1">
    <citation type="submission" date="2013-11" db="EMBL/GenBank/DDBJ databases">
        <title>Comparative genomics of Ignicoccus.</title>
        <authorList>
            <person name="Podar M."/>
        </authorList>
    </citation>
    <scope>NUCLEOTIDE SEQUENCE [LARGE SCALE GENOMIC DNA]</scope>
    <source>
        <strain evidence="1 2">DSM 13165</strain>
    </source>
</reference>
<protein>
    <recommendedName>
        <fullName evidence="3">CopG family transcriptional regulator</fullName>
    </recommendedName>
</protein>
<name>A0A0U3FRL4_9CREN</name>
<accession>A0A0U3FRL4</accession>
<dbReference type="AlphaFoldDB" id="A0A0U3FRL4"/>
<dbReference type="InterPro" id="IPR013321">
    <property type="entry name" value="Arc_rbn_hlx_hlx"/>
</dbReference>
<dbReference type="KEGG" id="iis:EYM_00635"/>
<evidence type="ECO:0008006" key="3">
    <source>
        <dbReference type="Google" id="ProtNLM"/>
    </source>
</evidence>
<dbReference type="RefSeq" id="WP_075049203.1">
    <property type="nucleotide sequence ID" value="NZ_CP006867.1"/>
</dbReference>
<sequence>MSTKQKRFGISINEQLYKVIENLSKFYGLPRSKVIELLLENSLNNAKMFLNENTEVLVQLTVTTTNSHLQDLISILSESCYPSIMIMKDPFSDKLIFLSCYFRGVSRDVSSLLEKVKSLKQVTYLINVLKIK</sequence>
<dbReference type="GO" id="GO:0006355">
    <property type="term" value="P:regulation of DNA-templated transcription"/>
    <property type="evidence" value="ECO:0007669"/>
    <property type="project" value="InterPro"/>
</dbReference>
<dbReference type="Gene3D" id="1.10.1220.10">
    <property type="entry name" value="Met repressor-like"/>
    <property type="match status" value="1"/>
</dbReference>
<evidence type="ECO:0000313" key="1">
    <source>
        <dbReference type="EMBL" id="ALU12128.1"/>
    </source>
</evidence>
<dbReference type="GeneID" id="30679546"/>
<dbReference type="EMBL" id="CP006867">
    <property type="protein sequence ID" value="ALU12128.1"/>
    <property type="molecule type" value="Genomic_DNA"/>
</dbReference>
<dbReference type="InterPro" id="IPR010985">
    <property type="entry name" value="Ribbon_hlx_hlx"/>
</dbReference>
<organism evidence="1 2">
    <name type="scientific">Ignicoccus islandicus DSM 13165</name>
    <dbReference type="NCBI Taxonomy" id="940295"/>
    <lineage>
        <taxon>Archaea</taxon>
        <taxon>Thermoproteota</taxon>
        <taxon>Thermoprotei</taxon>
        <taxon>Desulfurococcales</taxon>
        <taxon>Desulfurococcaceae</taxon>
        <taxon>Ignicoccus</taxon>
    </lineage>
</organism>
<proteinExistence type="predicted"/>
<gene>
    <name evidence="1" type="ORF">EYM_00635</name>
</gene>
<evidence type="ECO:0000313" key="2">
    <source>
        <dbReference type="Proteomes" id="UP000060778"/>
    </source>
</evidence>
<dbReference type="Proteomes" id="UP000060778">
    <property type="component" value="Chromosome"/>
</dbReference>